<keyword evidence="4" id="KW-1185">Reference proteome</keyword>
<sequence>MTSTAPLLTSLDDAGLLARAAEIERAGRLIDAERVAVAGEIGHRSRSSLGDEGLSRSENFVSPVKLLAEVTGVSSREAKSRLDLGRRLRAAELLGGLPGPEPFPAVTAALAAGLLPVEAASVITRECIVLAERGVAEASIAEAERALVDAAVGRSGSDGAGRDAGESDVVGGGFAGPEGAVHELTMLGRGAGAVVLGVDDVARLAIRVRELLDPDGAAPRDERHQQLRSLTLTRSADGMFRGRLALTPEQGALWVNATQAILSPRVQPRFRSEDDYVSAQLTADTRTGPQRLADAVTELIARAAGAPEMPHLAGATTTVNVHVSLADLESGQGRAWIDGIDEPVPLGVVERLRCHAPTVATLFGDHGEVLHHGKTRRLFTPAQNRALAARDGGCVWPGCDRPPSWCESHHVEEWRSPAHAPGRTDIGNGVLLCHFHHAHLHSATWALVMRAGVPHVIPPRRCDPEQRPIPTTRRRTTLARSQGATPARRSNAPPGA</sequence>
<evidence type="ECO:0000313" key="3">
    <source>
        <dbReference type="EMBL" id="SDY52311.1"/>
    </source>
</evidence>
<dbReference type="Pfam" id="PF02720">
    <property type="entry name" value="DUF222"/>
    <property type="match status" value="1"/>
</dbReference>
<dbReference type="Proteomes" id="UP000198891">
    <property type="component" value="Unassembled WGS sequence"/>
</dbReference>
<gene>
    <name evidence="3" type="ORF">SAMN05216554_0589</name>
</gene>
<dbReference type="STRING" id="381665.SAMN05216554_0589"/>
<dbReference type="AlphaFoldDB" id="A0A1H3KJD2"/>
<dbReference type="InterPro" id="IPR003615">
    <property type="entry name" value="HNH_nuc"/>
</dbReference>
<organism evidence="3 4">
    <name type="scientific">Herbiconiux ginsengi</name>
    <dbReference type="NCBI Taxonomy" id="381665"/>
    <lineage>
        <taxon>Bacteria</taxon>
        <taxon>Bacillati</taxon>
        <taxon>Actinomycetota</taxon>
        <taxon>Actinomycetes</taxon>
        <taxon>Micrococcales</taxon>
        <taxon>Microbacteriaceae</taxon>
        <taxon>Herbiconiux</taxon>
    </lineage>
</organism>
<reference evidence="3 4" key="1">
    <citation type="submission" date="2016-10" db="EMBL/GenBank/DDBJ databases">
        <authorList>
            <person name="de Groot N.N."/>
        </authorList>
    </citation>
    <scope>NUCLEOTIDE SEQUENCE [LARGE SCALE GENOMIC DNA]</scope>
    <source>
        <strain evidence="3 4">CGMCC 4.3491</strain>
    </source>
</reference>
<feature type="domain" description="HNH nuclease" evidence="2">
    <location>
        <begin position="382"/>
        <end position="438"/>
    </location>
</feature>
<protein>
    <recommendedName>
        <fullName evidence="2">HNH nuclease domain-containing protein</fullName>
    </recommendedName>
</protein>
<dbReference type="CDD" id="cd00085">
    <property type="entry name" value="HNHc"/>
    <property type="match status" value="1"/>
</dbReference>
<dbReference type="OrthoDB" id="5177627at2"/>
<dbReference type="EMBL" id="FNPZ01000001">
    <property type="protein sequence ID" value="SDY52311.1"/>
    <property type="molecule type" value="Genomic_DNA"/>
</dbReference>
<accession>A0A1H3KJD2</accession>
<name>A0A1H3KJD2_9MICO</name>
<evidence type="ECO:0000259" key="2">
    <source>
        <dbReference type="SMART" id="SM00507"/>
    </source>
</evidence>
<proteinExistence type="predicted"/>
<dbReference type="RefSeq" id="WP_092548491.1">
    <property type="nucleotide sequence ID" value="NZ_FNPZ01000001.1"/>
</dbReference>
<feature type="region of interest" description="Disordered" evidence="1">
    <location>
        <begin position="461"/>
        <end position="496"/>
    </location>
</feature>
<evidence type="ECO:0000256" key="1">
    <source>
        <dbReference type="SAM" id="MobiDB-lite"/>
    </source>
</evidence>
<evidence type="ECO:0000313" key="4">
    <source>
        <dbReference type="Proteomes" id="UP000198891"/>
    </source>
</evidence>
<dbReference type="InterPro" id="IPR003870">
    <property type="entry name" value="DUF222"/>
</dbReference>
<dbReference type="SMART" id="SM00507">
    <property type="entry name" value="HNHc"/>
    <property type="match status" value="1"/>
</dbReference>